<proteinExistence type="predicted"/>
<dbReference type="SUPFAM" id="SSF51556">
    <property type="entry name" value="Metallo-dependent hydrolases"/>
    <property type="match status" value="1"/>
</dbReference>
<organism evidence="2">
    <name type="scientific">Trypanosoma congolense (strain IL3000)</name>
    <dbReference type="NCBI Taxonomy" id="1068625"/>
    <lineage>
        <taxon>Eukaryota</taxon>
        <taxon>Discoba</taxon>
        <taxon>Euglenozoa</taxon>
        <taxon>Kinetoplastea</taxon>
        <taxon>Metakinetoplastina</taxon>
        <taxon>Trypanosomatida</taxon>
        <taxon>Trypanosomatidae</taxon>
        <taxon>Trypanosoma</taxon>
        <taxon>Nannomonas</taxon>
    </lineage>
</organism>
<feature type="region of interest" description="Disordered" evidence="1">
    <location>
        <begin position="146"/>
        <end position="166"/>
    </location>
</feature>
<dbReference type="Pfam" id="PF01026">
    <property type="entry name" value="TatD_DNase"/>
    <property type="match status" value="1"/>
</dbReference>
<gene>
    <name evidence="2" type="ORF">TCIL3000_11_10820</name>
</gene>
<dbReference type="Gene3D" id="3.20.20.140">
    <property type="entry name" value="Metal-dependent hydrolases"/>
    <property type="match status" value="1"/>
</dbReference>
<accession>G0V1T4</accession>
<dbReference type="GO" id="GO:0016788">
    <property type="term" value="F:hydrolase activity, acting on ester bonds"/>
    <property type="evidence" value="ECO:0007669"/>
    <property type="project" value="InterPro"/>
</dbReference>
<reference evidence="2" key="1">
    <citation type="journal article" date="2012" name="Proc. Natl. Acad. Sci. U.S.A.">
        <title>Antigenic diversity is generated by distinct evolutionary mechanisms in African trypanosome species.</title>
        <authorList>
            <person name="Jackson A.P."/>
            <person name="Berry A."/>
            <person name="Aslett M."/>
            <person name="Allison H.C."/>
            <person name="Burton P."/>
            <person name="Vavrova-Anderson J."/>
            <person name="Brown R."/>
            <person name="Browne H."/>
            <person name="Corton N."/>
            <person name="Hauser H."/>
            <person name="Gamble J."/>
            <person name="Gilderthorp R."/>
            <person name="Marcello L."/>
            <person name="McQuillan J."/>
            <person name="Otto T.D."/>
            <person name="Quail M.A."/>
            <person name="Sanders M.J."/>
            <person name="van Tonder A."/>
            <person name="Ginger M.L."/>
            <person name="Field M.C."/>
            <person name="Barry J.D."/>
            <person name="Hertz-Fowler C."/>
            <person name="Berriman M."/>
        </authorList>
    </citation>
    <scope>NUCLEOTIDE SEQUENCE</scope>
    <source>
        <strain evidence="2">IL3000</strain>
    </source>
</reference>
<dbReference type="InterPro" id="IPR032466">
    <property type="entry name" value="Metal_Hydrolase"/>
</dbReference>
<evidence type="ECO:0000256" key="1">
    <source>
        <dbReference type="SAM" id="MobiDB-lite"/>
    </source>
</evidence>
<dbReference type="VEuPathDB" id="TriTrypDB:TcIL3000.11.10820"/>
<dbReference type="PANTHER" id="PTHR47176:SF1">
    <property type="entry name" value="OS04G0577500 PROTEIN"/>
    <property type="match status" value="1"/>
</dbReference>
<protein>
    <submittedName>
        <fullName evidence="2">Uncharacterized protein TCIL3000_11_10820</fullName>
    </submittedName>
</protein>
<dbReference type="EMBL" id="HE575324">
    <property type="protein sequence ID" value="CCC95605.1"/>
    <property type="molecule type" value="Genomic_DNA"/>
</dbReference>
<sequence length="407" mass="43482">MCVSEAVTAVTTAEGTPSLLVTDSHCHVKLAAFQPDELSPGVSTNSAFVCGVKRMVVCGTHPDLDWELIEKIAATPSCTAVGHSTLRMEAPRPCTAIPGFGIHPWFAPGADGGPNERVVDEKEQVVQGDGELPSDSQVRGDTAIAFSSPPCCQRAGATSEPVRPRSTEELLELLERALKRFPNAIVGEIGLDKLRGPPESVQIDLFLAQMKLAARYRRPVSVHCVRSFGSMLTALQQLPYEDTPPAIVLHGFTGSLDFVRSVMKIRKKELVDISANSRSKPKAQALPIFFGVGAATSLRVKGFVENIFPFLLDGGRALLETDAHHSLMAGGSGGTVAVHLPPGLPHEQLPTAPGEEERCKEGLVLGVAGSEQLMQLLYLVSGGDIERAKGVIERCEKTCASVFDVFS</sequence>
<dbReference type="InterPro" id="IPR001130">
    <property type="entry name" value="TatD-like"/>
</dbReference>
<name>G0V1T4_TRYCI</name>
<dbReference type="AlphaFoldDB" id="G0V1T4"/>
<dbReference type="PANTHER" id="PTHR47176">
    <property type="entry name" value="OSJNBA0020J04.13 PROTEIN"/>
    <property type="match status" value="1"/>
</dbReference>
<evidence type="ECO:0000313" key="2">
    <source>
        <dbReference type="EMBL" id="CCC95605.1"/>
    </source>
</evidence>